<feature type="signal peptide" evidence="2">
    <location>
        <begin position="1"/>
        <end position="18"/>
    </location>
</feature>
<evidence type="ECO:0000256" key="2">
    <source>
        <dbReference type="SAM" id="SignalP"/>
    </source>
</evidence>
<feature type="region of interest" description="Disordered" evidence="1">
    <location>
        <begin position="400"/>
        <end position="456"/>
    </location>
</feature>
<sequence length="1006" mass="102194">MVLSNALGALFFASFAAGAVFPRRGSAAPYSNVTFTTTLSVPASTTPLGKLPVASYETPLQSLSSSGTGVSDEHAVTQPTVTSTSGPQDLSILSNATASATPNGTLDIKLSQSGAPSFATPSIAPFPINDTKTLTTPTSNAACTINIPNANVDYWFPATYSYVVATMTTDILNFTNAKSYTLVPNPTPFDVSFALEHDWACTTTESYYPEDDYTITMCEAYKGKPTAAITSVAYRSSGIAPFPAGNVIPVSDATLYDVYNPESFPLATATITLAPNITQIQTSATPFAYFTAYEVESGNTTETIQLRSVQAYPYWLKGIEDESTATGPLPDGFLEQIPHSACDAGHLQAVVTVIIVVDLYYQNRPLLNPLIIHVESSVLGWGESPVVVNNWGDEPPHSLPVTVTDWDLPNTDTKPTSASIKPNNRPEPVPATQVRGGSGDGHNILNPPEPTRTTLGSIGTNPVVLGPSSVFVVGSQTLQVGGSPIDIGGGTFVSLAPSATAIIVNGMTSMLPQAPPPRLPPVLTIGSSTLTANAATQFFVDSGQILTPGGVATIGGQVVSLGQSASYVVVAGSTQVLPAGPESAPVATNPPQIVVGGSTISAQATQTRPNGGSNQNNPGVGPTFVISGQTLIPGGFAITVSGTTLLLAPSAGVVVINGVTSTLKGAAVPVATPPTITVGNNVFSPLPGSGNTFVIAGQTLAPGGSAITVSGTTLSLGPSASFVVANSATLTLGSPVTQANVPPTITIGNAVFSALPEPSGPTFIVDGQTLIPGGPAITALGTTLSLAPSASFVVINGATSALANPSLLTTAPPLTIGDATFRPLPGTGTAYVIGSALLTAGGFVVVSGTTISLAAEATALVIDGQTSIISPLAQPIVTNAPLLTIGTETFTAVSGGGTAFIIRGQTLTPGGTITVYGDGGRTTISLASGATELIYGISGRSTRTVLFPATTTRSQSVTSTSDARAGSSRLNGEAKATSQKGDAALQLRCRSWVLLALLFIPGYFLV</sequence>
<feature type="compositionally biased region" description="Polar residues" evidence="1">
    <location>
        <begin position="77"/>
        <end position="88"/>
    </location>
</feature>
<dbReference type="EMBL" id="HG992981">
    <property type="protein sequence ID" value="CAE7179506.1"/>
    <property type="molecule type" value="Genomic_DNA"/>
</dbReference>
<evidence type="ECO:0000313" key="3">
    <source>
        <dbReference type="EMBL" id="CAE7179506.1"/>
    </source>
</evidence>
<reference evidence="3" key="1">
    <citation type="submission" date="2021-02" db="EMBL/GenBank/DDBJ databases">
        <authorList>
            <person name="Syme A R."/>
            <person name="Syme A R."/>
            <person name="Moolhuijzen P."/>
        </authorList>
    </citation>
    <scope>NUCLEOTIDE SEQUENCE</scope>
    <source>
        <strain evidence="3">W1-1</strain>
    </source>
</reference>
<evidence type="ECO:0000313" key="4">
    <source>
        <dbReference type="Proteomes" id="UP000472372"/>
    </source>
</evidence>
<protein>
    <submittedName>
        <fullName evidence="3">Uncharacterized protein</fullName>
    </submittedName>
</protein>
<dbReference type="Proteomes" id="UP000472372">
    <property type="component" value="Chromosome 5"/>
</dbReference>
<name>A0A6S6W3B2_9PLEO</name>
<feature type="region of interest" description="Disordered" evidence="1">
    <location>
        <begin position="62"/>
        <end position="88"/>
    </location>
</feature>
<proteinExistence type="predicted"/>
<keyword evidence="2" id="KW-0732">Signal</keyword>
<organism evidence="3 4">
    <name type="scientific">Pyrenophora teres f. teres</name>
    <dbReference type="NCBI Taxonomy" id="97479"/>
    <lineage>
        <taxon>Eukaryota</taxon>
        <taxon>Fungi</taxon>
        <taxon>Dikarya</taxon>
        <taxon>Ascomycota</taxon>
        <taxon>Pezizomycotina</taxon>
        <taxon>Dothideomycetes</taxon>
        <taxon>Pleosporomycetidae</taxon>
        <taxon>Pleosporales</taxon>
        <taxon>Pleosporineae</taxon>
        <taxon>Pleosporaceae</taxon>
        <taxon>Pyrenophora</taxon>
    </lineage>
</organism>
<feature type="chain" id="PRO_5043624500" evidence="2">
    <location>
        <begin position="19"/>
        <end position="1006"/>
    </location>
</feature>
<feature type="compositionally biased region" description="Polar residues" evidence="1">
    <location>
        <begin position="410"/>
        <end position="422"/>
    </location>
</feature>
<gene>
    <name evidence="3" type="ORF">PTTW11_06560</name>
</gene>
<evidence type="ECO:0000256" key="1">
    <source>
        <dbReference type="SAM" id="MobiDB-lite"/>
    </source>
</evidence>
<dbReference type="AlphaFoldDB" id="A0A6S6W3B2"/>
<accession>A0A6S6W3B2</accession>